<proteinExistence type="predicted"/>
<keyword evidence="2" id="KW-1185">Reference proteome</keyword>
<accession>A0A2K4ZQ36</accession>
<evidence type="ECO:0000313" key="1">
    <source>
        <dbReference type="EMBL" id="SOY32462.1"/>
    </source>
</evidence>
<dbReference type="AlphaFoldDB" id="A0A2K4ZQ36"/>
<dbReference type="Proteomes" id="UP000236311">
    <property type="component" value="Unassembled WGS sequence"/>
</dbReference>
<sequence>MERLKDRLITAIIDYGNSDAAGDFDAEDMAKYLIDEILELHLSEKYKEEIFKEIDGVIVKDTYSKGKNAGLRKAWKIYEDVLSE</sequence>
<dbReference type="EMBL" id="OFSM01000052">
    <property type="protein sequence ID" value="SOY32462.1"/>
    <property type="molecule type" value="Genomic_DNA"/>
</dbReference>
<dbReference type="RefSeq" id="WP_103242407.1">
    <property type="nucleotide sequence ID" value="NZ_JANJZD010000057.1"/>
</dbReference>
<gene>
    <name evidence="1" type="ORF">AMURIS_05227</name>
</gene>
<protein>
    <submittedName>
        <fullName evidence="1">Uncharacterized protein</fullName>
    </submittedName>
</protein>
<organism evidence="1 2">
    <name type="scientific">Acetatifactor muris</name>
    <dbReference type="NCBI Taxonomy" id="879566"/>
    <lineage>
        <taxon>Bacteria</taxon>
        <taxon>Bacillati</taxon>
        <taxon>Bacillota</taxon>
        <taxon>Clostridia</taxon>
        <taxon>Lachnospirales</taxon>
        <taxon>Lachnospiraceae</taxon>
        <taxon>Acetatifactor</taxon>
    </lineage>
</organism>
<name>A0A2K4ZQ36_9FIRM</name>
<reference evidence="1 2" key="1">
    <citation type="submission" date="2018-01" db="EMBL/GenBank/DDBJ databases">
        <authorList>
            <person name="Gaut B.S."/>
            <person name="Morton B.R."/>
            <person name="Clegg M.T."/>
            <person name="Duvall M.R."/>
        </authorList>
    </citation>
    <scope>NUCLEOTIDE SEQUENCE [LARGE SCALE GENOMIC DNA]</scope>
    <source>
        <strain evidence="1">GP69</strain>
    </source>
</reference>
<evidence type="ECO:0000313" key="2">
    <source>
        <dbReference type="Proteomes" id="UP000236311"/>
    </source>
</evidence>